<evidence type="ECO:0000256" key="3">
    <source>
        <dbReference type="ARBA" id="ARBA00022840"/>
    </source>
</evidence>
<dbReference type="PANTHER" id="PTHR11766">
    <property type="entry name" value="TYROSYL-TRNA SYNTHETASE"/>
    <property type="match status" value="1"/>
</dbReference>
<dbReference type="GO" id="GO:0005739">
    <property type="term" value="C:mitochondrion"/>
    <property type="evidence" value="ECO:0007669"/>
    <property type="project" value="TreeGrafter"/>
</dbReference>
<comment type="caution">
    <text evidence="8">The sequence shown here is derived from an EMBL/GenBank/DDBJ whole genome shotgun (WGS) entry which is preliminary data.</text>
</comment>
<evidence type="ECO:0000313" key="9">
    <source>
        <dbReference type="Proteomes" id="UP001381693"/>
    </source>
</evidence>
<name>A0AAN8WKX5_HALRR</name>
<dbReference type="InterPro" id="IPR001412">
    <property type="entry name" value="aa-tRNA-synth_I_CS"/>
</dbReference>
<dbReference type="SUPFAM" id="SSF52374">
    <property type="entry name" value="Nucleotidylyl transferase"/>
    <property type="match status" value="1"/>
</dbReference>
<dbReference type="PANTHER" id="PTHR11766:SF0">
    <property type="entry name" value="TYROSINE--TRNA LIGASE, MITOCHONDRIAL"/>
    <property type="match status" value="1"/>
</dbReference>
<dbReference type="InterPro" id="IPR002305">
    <property type="entry name" value="aa-tRNA-synth_Ic"/>
</dbReference>
<dbReference type="Proteomes" id="UP001381693">
    <property type="component" value="Unassembled WGS sequence"/>
</dbReference>
<dbReference type="InterPro" id="IPR024088">
    <property type="entry name" value="Tyr-tRNA-ligase_bac-type"/>
</dbReference>
<feature type="non-terminal residue" evidence="8">
    <location>
        <position position="102"/>
    </location>
</feature>
<keyword evidence="4 7" id="KW-0648">Protein biosynthesis</keyword>
<gene>
    <name evidence="8" type="primary">YARS2_2</name>
    <name evidence="8" type="ORF">SK128_018966</name>
</gene>
<dbReference type="AlphaFoldDB" id="A0AAN8WKX5"/>
<dbReference type="EMBL" id="JAXCGZ010024032">
    <property type="protein sequence ID" value="KAK7000765.1"/>
    <property type="molecule type" value="Genomic_DNA"/>
</dbReference>
<accession>A0AAN8WKX5</accession>
<reference evidence="8 9" key="1">
    <citation type="submission" date="2023-11" db="EMBL/GenBank/DDBJ databases">
        <title>Halocaridina rubra genome assembly.</title>
        <authorList>
            <person name="Smith C."/>
        </authorList>
    </citation>
    <scope>NUCLEOTIDE SEQUENCE [LARGE SCALE GENOMIC DNA]</scope>
    <source>
        <strain evidence="8">EP-1</strain>
        <tissue evidence="8">Whole</tissue>
    </source>
</reference>
<keyword evidence="3 7" id="KW-0067">ATP-binding</keyword>
<keyword evidence="1 7" id="KW-0436">Ligase</keyword>
<dbReference type="PROSITE" id="PS00178">
    <property type="entry name" value="AA_TRNA_LIGASE_I"/>
    <property type="match status" value="1"/>
</dbReference>
<dbReference type="InterPro" id="IPR014729">
    <property type="entry name" value="Rossmann-like_a/b/a_fold"/>
</dbReference>
<proteinExistence type="inferred from homology"/>
<evidence type="ECO:0000256" key="6">
    <source>
        <dbReference type="ARBA" id="ARBA00048248"/>
    </source>
</evidence>
<dbReference type="GO" id="GO:0006418">
    <property type="term" value="P:tRNA aminoacylation for protein translation"/>
    <property type="evidence" value="ECO:0007669"/>
    <property type="project" value="InterPro"/>
</dbReference>
<organism evidence="8 9">
    <name type="scientific">Halocaridina rubra</name>
    <name type="common">Hawaiian red shrimp</name>
    <dbReference type="NCBI Taxonomy" id="373956"/>
    <lineage>
        <taxon>Eukaryota</taxon>
        <taxon>Metazoa</taxon>
        <taxon>Ecdysozoa</taxon>
        <taxon>Arthropoda</taxon>
        <taxon>Crustacea</taxon>
        <taxon>Multicrustacea</taxon>
        <taxon>Malacostraca</taxon>
        <taxon>Eumalacostraca</taxon>
        <taxon>Eucarida</taxon>
        <taxon>Decapoda</taxon>
        <taxon>Pleocyemata</taxon>
        <taxon>Caridea</taxon>
        <taxon>Atyoidea</taxon>
        <taxon>Atyidae</taxon>
        <taxon>Halocaridina</taxon>
    </lineage>
</organism>
<evidence type="ECO:0000256" key="7">
    <source>
        <dbReference type="RuleBase" id="RU363036"/>
    </source>
</evidence>
<dbReference type="GO" id="GO:0005829">
    <property type="term" value="C:cytosol"/>
    <property type="evidence" value="ECO:0007669"/>
    <property type="project" value="TreeGrafter"/>
</dbReference>
<protein>
    <submittedName>
        <fullName evidence="8">Tyrosine--tRNA ligase, mitochondrial</fullName>
        <ecNumber evidence="8">6.1.1.1</ecNumber>
    </submittedName>
</protein>
<keyword evidence="2 7" id="KW-0547">Nucleotide-binding</keyword>
<evidence type="ECO:0000256" key="4">
    <source>
        <dbReference type="ARBA" id="ARBA00022917"/>
    </source>
</evidence>
<evidence type="ECO:0000256" key="2">
    <source>
        <dbReference type="ARBA" id="ARBA00022741"/>
    </source>
</evidence>
<evidence type="ECO:0000256" key="1">
    <source>
        <dbReference type="ARBA" id="ARBA00022598"/>
    </source>
</evidence>
<dbReference type="GO" id="GO:0005524">
    <property type="term" value="F:ATP binding"/>
    <property type="evidence" value="ECO:0007669"/>
    <property type="project" value="UniProtKB-KW"/>
</dbReference>
<keyword evidence="5 7" id="KW-0030">Aminoacyl-tRNA synthetase</keyword>
<dbReference type="Gene3D" id="3.40.50.620">
    <property type="entry name" value="HUPs"/>
    <property type="match status" value="1"/>
</dbReference>
<sequence>MAHITRSQLLSKYLRCIACRKVFRQCLRSYTSRNILRLHERGLWADRFPDSNANILIQELSKAPQTVYSGFDPTADSLHVGNLLVIIALLHCQRAGHNVIAL</sequence>
<comment type="similarity">
    <text evidence="7">Belongs to the class-I aminoacyl-tRNA synthetase family.</text>
</comment>
<keyword evidence="9" id="KW-1185">Reference proteome</keyword>
<dbReference type="EC" id="6.1.1.1" evidence="8"/>
<dbReference type="Pfam" id="PF00579">
    <property type="entry name" value="tRNA-synt_1b"/>
    <property type="match status" value="1"/>
</dbReference>
<evidence type="ECO:0000313" key="8">
    <source>
        <dbReference type="EMBL" id="KAK7000765.1"/>
    </source>
</evidence>
<evidence type="ECO:0000256" key="5">
    <source>
        <dbReference type="ARBA" id="ARBA00023146"/>
    </source>
</evidence>
<dbReference type="GO" id="GO:0004831">
    <property type="term" value="F:tyrosine-tRNA ligase activity"/>
    <property type="evidence" value="ECO:0007669"/>
    <property type="project" value="UniProtKB-EC"/>
</dbReference>
<comment type="catalytic activity">
    <reaction evidence="6">
        <text>tRNA(Tyr) + L-tyrosine + ATP = L-tyrosyl-tRNA(Tyr) + AMP + diphosphate + H(+)</text>
        <dbReference type="Rhea" id="RHEA:10220"/>
        <dbReference type="Rhea" id="RHEA-COMP:9706"/>
        <dbReference type="Rhea" id="RHEA-COMP:9707"/>
        <dbReference type="ChEBI" id="CHEBI:15378"/>
        <dbReference type="ChEBI" id="CHEBI:30616"/>
        <dbReference type="ChEBI" id="CHEBI:33019"/>
        <dbReference type="ChEBI" id="CHEBI:58315"/>
        <dbReference type="ChEBI" id="CHEBI:78442"/>
        <dbReference type="ChEBI" id="CHEBI:78536"/>
        <dbReference type="ChEBI" id="CHEBI:456215"/>
        <dbReference type="EC" id="6.1.1.1"/>
    </reaction>
</comment>